<feature type="domain" description="Galactosyltransferase N-terminal" evidence="3">
    <location>
        <begin position="298"/>
        <end position="374"/>
    </location>
</feature>
<dbReference type="GO" id="GO:0005975">
    <property type="term" value="P:carbohydrate metabolic process"/>
    <property type="evidence" value="ECO:0007669"/>
    <property type="project" value="InterPro"/>
</dbReference>
<feature type="transmembrane region" description="Helical" evidence="1">
    <location>
        <begin position="12"/>
        <end position="32"/>
    </location>
</feature>
<proteinExistence type="inferred from homology"/>
<comment type="caution">
    <text evidence="4">The sequence shown here is derived from an EMBL/GenBank/DDBJ whole genome shotgun (WGS) entry which is preliminary data.</text>
</comment>
<dbReference type="GO" id="GO:0006688">
    <property type="term" value="P:glycosphingolipid biosynthetic process"/>
    <property type="evidence" value="ECO:0007669"/>
    <property type="project" value="TreeGrafter"/>
</dbReference>
<reference evidence="4 5" key="1">
    <citation type="journal article" date="2021" name="Elife">
        <title>Chloroplast acquisition without the gene transfer in kleptoplastic sea slugs, Plakobranchus ocellatus.</title>
        <authorList>
            <person name="Maeda T."/>
            <person name="Takahashi S."/>
            <person name="Yoshida T."/>
            <person name="Shimamura S."/>
            <person name="Takaki Y."/>
            <person name="Nagai Y."/>
            <person name="Toyoda A."/>
            <person name="Suzuki Y."/>
            <person name="Arimoto A."/>
            <person name="Ishii H."/>
            <person name="Satoh N."/>
            <person name="Nishiyama T."/>
            <person name="Hasebe M."/>
            <person name="Maruyama T."/>
            <person name="Minagawa J."/>
            <person name="Obokata J."/>
            <person name="Shigenobu S."/>
        </authorList>
    </citation>
    <scope>NUCLEOTIDE SEQUENCE [LARGE SCALE GENOMIC DNA]</scope>
</reference>
<keyword evidence="1" id="KW-0808">Transferase</keyword>
<evidence type="ECO:0000313" key="5">
    <source>
        <dbReference type="Proteomes" id="UP000735302"/>
    </source>
</evidence>
<evidence type="ECO:0000259" key="3">
    <source>
        <dbReference type="Pfam" id="PF13733"/>
    </source>
</evidence>
<keyword evidence="1" id="KW-0472">Membrane</keyword>
<feature type="coiled-coil region" evidence="2">
    <location>
        <begin position="83"/>
        <end position="110"/>
    </location>
</feature>
<dbReference type="EMBL" id="BLXT01006771">
    <property type="protein sequence ID" value="GFO33417.1"/>
    <property type="molecule type" value="Genomic_DNA"/>
</dbReference>
<evidence type="ECO:0000313" key="4">
    <source>
        <dbReference type="EMBL" id="GFO33417.1"/>
    </source>
</evidence>
<comment type="pathway">
    <text evidence="1">Protein modification; protein glycosylation.</text>
</comment>
<keyword evidence="2" id="KW-0175">Coiled coil</keyword>
<dbReference type="PANTHER" id="PTHR19300">
    <property type="entry name" value="BETA-1,4-GALACTOSYLTRANSFERASE"/>
    <property type="match status" value="1"/>
</dbReference>
<dbReference type="EC" id="2.4.1.-" evidence="1"/>
<protein>
    <recommendedName>
        <fullName evidence="1">Beta-1,4-galactosyltransferase</fullName>
        <ecNumber evidence="1">2.4.1.-</ecNumber>
    </recommendedName>
</protein>
<keyword evidence="1" id="KW-1133">Transmembrane helix</keyword>
<sequence length="395" mass="43446">MRVRKLRTFTEVCVFGGCLMVIFISLGQVLIISHKTRGTEITAVALRKHKPGEEQPQLKVGNPAAPLEPVAKKSMVSAISSEKRAKIKARTKAQEEVRELERSLVKLMRQNSRTPEQSNAQIRTELYALRVGRIIQQVAEEAAQSVPVPHAQTLTDGDSDSDSRPFFNSNGPGFIASQRRAFSNSGQQDFRNRSDSALRFDSKPVPFDSASSKHKLFFSPRKLVGAPSQNGMNLSRTMLSPKTRYKAGPIADPGIGRVPAAAIARATNDTGKGKELSLSKHSAGDAAAITRQDTKELCPAEPVNLVGNATDVNLTLPLDIDEIMAEHADVLDGGEWQPSECVSRHRVAFVIPYRDRWSHLKSLLYYLIPVLKQARKSQEAMEISAENYCHGPLGE</sequence>
<keyword evidence="5" id="KW-1185">Reference proteome</keyword>
<keyword evidence="1" id="KW-0735">Signal-anchor</keyword>
<dbReference type="Proteomes" id="UP000735302">
    <property type="component" value="Unassembled WGS sequence"/>
</dbReference>
<comment type="function">
    <text evidence="1">Catalyses the transfer of galactose onto proteins or lipids.</text>
</comment>
<dbReference type="GO" id="GO:0033842">
    <property type="term" value="F:N-acetyl-beta-glucosaminyl-derivative 4-beta-N-acetylgalactosaminyltransferase activity"/>
    <property type="evidence" value="ECO:0007669"/>
    <property type="project" value="TreeGrafter"/>
</dbReference>
<dbReference type="AlphaFoldDB" id="A0AAV4CNG4"/>
<dbReference type="GO" id="GO:0005794">
    <property type="term" value="C:Golgi apparatus"/>
    <property type="evidence" value="ECO:0007669"/>
    <property type="project" value="TreeGrafter"/>
</dbReference>
<dbReference type="PANTHER" id="PTHR19300:SF57">
    <property type="entry name" value="BETA-1,4-N-ACETYLGALACTOSAMINYLTRANSFERASE"/>
    <property type="match status" value="1"/>
</dbReference>
<dbReference type="Gene3D" id="3.90.550.10">
    <property type="entry name" value="Spore Coat Polysaccharide Biosynthesis Protein SpsA, Chain A"/>
    <property type="match status" value="1"/>
</dbReference>
<accession>A0AAV4CNG4</accession>
<keyword evidence="1" id="KW-0812">Transmembrane</keyword>
<gene>
    <name evidence="4" type="ORF">PoB_005992200</name>
</gene>
<name>A0AAV4CNG4_9GAST</name>
<dbReference type="GO" id="GO:0008378">
    <property type="term" value="F:galactosyltransferase activity"/>
    <property type="evidence" value="ECO:0007669"/>
    <property type="project" value="TreeGrafter"/>
</dbReference>
<dbReference type="GO" id="GO:0016020">
    <property type="term" value="C:membrane"/>
    <property type="evidence" value="ECO:0007669"/>
    <property type="project" value="GOC"/>
</dbReference>
<dbReference type="Pfam" id="PF13733">
    <property type="entry name" value="Glyco_transf_7N"/>
    <property type="match status" value="1"/>
</dbReference>
<keyword evidence="1" id="KW-0328">Glycosyltransferase</keyword>
<dbReference type="InterPro" id="IPR003859">
    <property type="entry name" value="Galactosyl_T"/>
</dbReference>
<evidence type="ECO:0000256" key="1">
    <source>
        <dbReference type="RuleBase" id="RU368121"/>
    </source>
</evidence>
<comment type="similarity">
    <text evidence="1">Belongs to the glycosyltransferase 7 family.</text>
</comment>
<keyword evidence="1" id="KW-0325">Glycoprotein</keyword>
<organism evidence="4 5">
    <name type="scientific">Plakobranchus ocellatus</name>
    <dbReference type="NCBI Taxonomy" id="259542"/>
    <lineage>
        <taxon>Eukaryota</taxon>
        <taxon>Metazoa</taxon>
        <taxon>Spiralia</taxon>
        <taxon>Lophotrochozoa</taxon>
        <taxon>Mollusca</taxon>
        <taxon>Gastropoda</taxon>
        <taxon>Heterobranchia</taxon>
        <taxon>Euthyneura</taxon>
        <taxon>Panpulmonata</taxon>
        <taxon>Sacoglossa</taxon>
        <taxon>Placobranchoidea</taxon>
        <taxon>Plakobranchidae</taxon>
        <taxon>Plakobranchus</taxon>
    </lineage>
</organism>
<dbReference type="InterPro" id="IPR029044">
    <property type="entry name" value="Nucleotide-diphossugar_trans"/>
</dbReference>
<evidence type="ECO:0000256" key="2">
    <source>
        <dbReference type="SAM" id="Coils"/>
    </source>
</evidence>
<dbReference type="InterPro" id="IPR027995">
    <property type="entry name" value="Galactosyl_T_N"/>
</dbReference>